<feature type="binding site" evidence="15">
    <location>
        <position position="237"/>
    </location>
    <ligand>
        <name>substrate</name>
    </ligand>
</feature>
<comment type="similarity">
    <text evidence="4 15">Belongs to the isocitrate and isopropylmalate dehydrogenases family. LeuB type 1 subfamily.</text>
</comment>
<feature type="binding site" evidence="15">
    <location>
        <position position="261"/>
    </location>
    <ligand>
        <name>Mg(2+)</name>
        <dbReference type="ChEBI" id="CHEBI:18420"/>
    </ligand>
</feature>
<dbReference type="UniPathway" id="UPA00048">
    <property type="reaction ID" value="UER00072"/>
</dbReference>
<keyword evidence="10 15" id="KW-0560">Oxidoreductase</keyword>
<dbReference type="NCBIfam" id="TIGR00169">
    <property type="entry name" value="leuB"/>
    <property type="match status" value="1"/>
</dbReference>
<keyword evidence="15" id="KW-0963">Cytoplasm</keyword>
<evidence type="ECO:0000256" key="8">
    <source>
        <dbReference type="ARBA" id="ARBA00022723"/>
    </source>
</evidence>
<comment type="pathway">
    <text evidence="3 15 16">Amino-acid biosynthesis; L-leucine biosynthesis; L-leucine from 3-methyl-2-oxobutanoate: step 3/4.</text>
</comment>
<feature type="binding site" evidence="15">
    <location>
        <begin position="295"/>
        <end position="307"/>
    </location>
    <ligand>
        <name>NAD(+)</name>
        <dbReference type="ChEBI" id="CHEBI:57540"/>
    </ligand>
</feature>
<dbReference type="EMBL" id="CBSW010000257">
    <property type="protein sequence ID" value="CDG98761.1"/>
    <property type="molecule type" value="Genomic_DNA"/>
</dbReference>
<feature type="binding site" evidence="15">
    <location>
        <position position="237"/>
    </location>
    <ligand>
        <name>Mg(2+)</name>
        <dbReference type="ChEBI" id="CHEBI:18420"/>
    </ligand>
</feature>
<dbReference type="SUPFAM" id="SSF53659">
    <property type="entry name" value="Isocitrate/Isopropylmalate dehydrogenase-like"/>
    <property type="match status" value="1"/>
</dbReference>
<dbReference type="GO" id="GO:0009098">
    <property type="term" value="P:L-leucine biosynthetic process"/>
    <property type="evidence" value="ECO:0007669"/>
    <property type="project" value="UniProtKB-UniRule"/>
</dbReference>
<dbReference type="GO" id="GO:0000287">
    <property type="term" value="F:magnesium ion binding"/>
    <property type="evidence" value="ECO:0007669"/>
    <property type="project" value="InterPro"/>
</dbReference>
<feature type="binding site" evidence="15">
    <location>
        <position position="148"/>
    </location>
    <ligand>
        <name>substrate</name>
    </ligand>
</feature>
<dbReference type="SMART" id="SM01329">
    <property type="entry name" value="Iso_dh"/>
    <property type="match status" value="1"/>
</dbReference>
<dbReference type="HOGENOM" id="CLU_031953_0_3_6"/>
<feature type="site" description="Important for catalysis" evidence="15">
    <location>
        <position position="155"/>
    </location>
</feature>
<evidence type="ECO:0000256" key="11">
    <source>
        <dbReference type="ARBA" id="ARBA00023027"/>
    </source>
</evidence>
<evidence type="ECO:0000256" key="6">
    <source>
        <dbReference type="ARBA" id="ARBA00022430"/>
    </source>
</evidence>
<evidence type="ECO:0000256" key="15">
    <source>
        <dbReference type="HAMAP-Rule" id="MF_01033"/>
    </source>
</evidence>
<dbReference type="HAMAP" id="MF_01033">
    <property type="entry name" value="LeuB_type1"/>
    <property type="match status" value="1"/>
</dbReference>
<dbReference type="PROSITE" id="PS00470">
    <property type="entry name" value="IDH_IMDH"/>
    <property type="match status" value="1"/>
</dbReference>
<evidence type="ECO:0000256" key="16">
    <source>
        <dbReference type="RuleBase" id="RU004445"/>
    </source>
</evidence>
<feature type="binding site" evidence="15">
    <location>
        <position position="265"/>
    </location>
    <ligand>
        <name>Mg(2+)</name>
        <dbReference type="ChEBI" id="CHEBI:18420"/>
    </ligand>
</feature>
<proteinExistence type="inferred from homology"/>
<dbReference type="InterPro" id="IPR024084">
    <property type="entry name" value="IsoPropMal-DH-like_dom"/>
</dbReference>
<keyword evidence="7 15" id="KW-0028">Amino-acid biosynthesis</keyword>
<evidence type="ECO:0000256" key="5">
    <source>
        <dbReference type="ARBA" id="ARBA00011738"/>
    </source>
</evidence>
<feature type="binding site" evidence="15">
    <location>
        <begin position="88"/>
        <end position="101"/>
    </location>
    <ligand>
        <name>NAD(+)</name>
        <dbReference type="ChEBI" id="CHEBI:57540"/>
    </ligand>
</feature>
<evidence type="ECO:0000256" key="3">
    <source>
        <dbReference type="ARBA" id="ARBA00004762"/>
    </source>
</evidence>
<comment type="cofactor">
    <cofactor evidence="2">
        <name>Mn(2+)</name>
        <dbReference type="ChEBI" id="CHEBI:29035"/>
    </cofactor>
</comment>
<evidence type="ECO:0000313" key="18">
    <source>
        <dbReference type="EMBL" id="CDG98761.1"/>
    </source>
</evidence>
<dbReference type="GO" id="GO:0005829">
    <property type="term" value="C:cytosol"/>
    <property type="evidence" value="ECO:0007669"/>
    <property type="project" value="TreeGrafter"/>
</dbReference>
<comment type="subunit">
    <text evidence="5 15 16">Homodimer.</text>
</comment>
<dbReference type="EC" id="1.1.1.85" evidence="15"/>
<protein>
    <recommendedName>
        <fullName evidence="15">3-isopropylmalate dehydrogenase</fullName>
        <ecNumber evidence="15">1.1.1.85</ecNumber>
    </recommendedName>
    <alternativeName>
        <fullName evidence="15">3-IPM-DH</fullName>
    </alternativeName>
    <alternativeName>
        <fullName evidence="15">Beta-IPM dehydrogenase</fullName>
        <shortName evidence="15">IMDH</shortName>
    </alternativeName>
</protein>
<dbReference type="GO" id="GO:0003862">
    <property type="term" value="F:3-isopropylmalate dehydrogenase activity"/>
    <property type="evidence" value="ECO:0007669"/>
    <property type="project" value="UniProtKB-UniRule"/>
</dbReference>
<keyword evidence="6 15" id="KW-0432">Leucine biosynthesis</keyword>
<evidence type="ECO:0000256" key="1">
    <source>
        <dbReference type="ARBA" id="ARBA00000624"/>
    </source>
</evidence>
<dbReference type="InterPro" id="IPR004429">
    <property type="entry name" value="Isopropylmalate_DH"/>
</dbReference>
<dbReference type="PANTHER" id="PTHR42979">
    <property type="entry name" value="3-ISOPROPYLMALATE DEHYDROGENASE"/>
    <property type="match status" value="1"/>
</dbReference>
<reference evidence="18" key="1">
    <citation type="submission" date="2013-07" db="EMBL/GenBank/DDBJ databases">
        <title>Sub-species coevolution in mutualistic symbiosis.</title>
        <authorList>
            <person name="Murfin K."/>
            <person name="Klassen J."/>
            <person name="Lee M."/>
            <person name="Forst S."/>
            <person name="Stock P."/>
            <person name="Goodrich-Blair H."/>
        </authorList>
    </citation>
    <scope>NUCLEOTIDE SEQUENCE [LARGE SCALE GENOMIC DNA]</scope>
    <source>
        <strain evidence="18">Puntauvense</strain>
    </source>
</reference>
<dbReference type="Pfam" id="PF00180">
    <property type="entry name" value="Iso_dh"/>
    <property type="match status" value="1"/>
</dbReference>
<comment type="subcellular location">
    <subcellularLocation>
        <location evidence="15">Cytoplasm</location>
    </subcellularLocation>
</comment>
<keyword evidence="8 15" id="KW-0479">Metal-binding</keyword>
<organism evidence="18">
    <name type="scientific">Xenorhabdus bovienii str. puntauvense</name>
    <dbReference type="NCBI Taxonomy" id="1398201"/>
    <lineage>
        <taxon>Bacteria</taxon>
        <taxon>Pseudomonadati</taxon>
        <taxon>Pseudomonadota</taxon>
        <taxon>Gammaproteobacteria</taxon>
        <taxon>Enterobacterales</taxon>
        <taxon>Morganellaceae</taxon>
        <taxon>Xenorhabdus</taxon>
    </lineage>
</organism>
<keyword evidence="13 15" id="KW-0100">Branched-chain amino acid biosynthesis</keyword>
<dbReference type="RefSeq" id="WP_038209063.1">
    <property type="nucleotide sequence ID" value="NZ_CAWLWN010000050.1"/>
</dbReference>
<feature type="domain" description="Isopropylmalate dehydrogenase-like" evidence="17">
    <location>
        <begin position="16"/>
        <end position="365"/>
    </location>
</feature>
<dbReference type="Proteomes" id="UP000028511">
    <property type="component" value="Unassembled WGS sequence"/>
</dbReference>
<sequence>MSNHPTTHKQKSGSYHIAVLPGDGIGPEVMKQAYKVLDAIRRRFNLHITTSEYDIGGIAIDHHGCPLPETTIAGCEKADALLFGSVGGPKWEHLPPAEQPERGALLPLRKHFKLFSNLRPARLYAGLESFCPLRQDIAERGFDILCVRELTGGIYFGQPKGREGKGKYERAFDTEIYHRFEIERIARIAFESARKRRHKVTSIDKANVLQSSVLWREVVSEVAKAYPDVEIQHMYIDNATMQLIKNPAQFDVLLCSNIFGDILSDECAMITGSMGMLPSASLNEKGFGLYEPAGGSAPDIAGKNIANPIAQILSIALLLRYSFERDDAADAIEQAINHALEQGYRTTDLAGNDKAVSTDEMGDIIARYIAEEI</sequence>
<evidence type="ECO:0000256" key="13">
    <source>
        <dbReference type="ARBA" id="ARBA00023304"/>
    </source>
</evidence>
<comment type="cofactor">
    <cofactor evidence="15 16">
        <name>Mg(2+)</name>
        <dbReference type="ChEBI" id="CHEBI:18420"/>
    </cofactor>
    <cofactor evidence="15 16">
        <name>Mn(2+)</name>
        <dbReference type="ChEBI" id="CHEBI:29035"/>
    </cofactor>
    <text evidence="15 16">Binds 1 Mg(2+) or Mn(2+) ion per subunit.</text>
</comment>
<evidence type="ECO:0000256" key="14">
    <source>
        <dbReference type="ARBA" id="ARBA00023577"/>
    </source>
</evidence>
<evidence type="ECO:0000256" key="4">
    <source>
        <dbReference type="ARBA" id="ARBA00008319"/>
    </source>
</evidence>
<dbReference type="GO" id="GO:0051287">
    <property type="term" value="F:NAD binding"/>
    <property type="evidence" value="ECO:0007669"/>
    <property type="project" value="InterPro"/>
</dbReference>
<comment type="function">
    <text evidence="14 15 16">Catalyzes the oxidation of 3-carboxy-2-hydroxy-4-methylpentanoate (3-isopropylmalate) to 3-carboxy-4-methyl-2-oxopentanoate. The product decarboxylates to 4-methyl-2 oxopentanoate.</text>
</comment>
<feature type="site" description="Important for catalysis" evidence="15">
    <location>
        <position position="205"/>
    </location>
</feature>
<feature type="binding site" evidence="15">
    <location>
        <position position="119"/>
    </location>
    <ligand>
        <name>substrate</name>
    </ligand>
</feature>
<accession>A0A077N9D1</accession>
<keyword evidence="12 15" id="KW-0464">Manganese</keyword>
<feature type="binding site" evidence="15">
    <location>
        <position position="109"/>
    </location>
    <ligand>
        <name>substrate</name>
    </ligand>
</feature>
<keyword evidence="9 15" id="KW-0460">Magnesium</keyword>
<evidence type="ECO:0000256" key="10">
    <source>
        <dbReference type="ARBA" id="ARBA00023002"/>
    </source>
</evidence>
<dbReference type="PANTHER" id="PTHR42979:SF1">
    <property type="entry name" value="3-ISOPROPYLMALATE DEHYDROGENASE"/>
    <property type="match status" value="1"/>
</dbReference>
<evidence type="ECO:0000256" key="7">
    <source>
        <dbReference type="ARBA" id="ARBA00022605"/>
    </source>
</evidence>
<comment type="catalytic activity">
    <reaction evidence="1 15 16">
        <text>(2R,3S)-3-isopropylmalate + NAD(+) = 4-methyl-2-oxopentanoate + CO2 + NADH</text>
        <dbReference type="Rhea" id="RHEA:32271"/>
        <dbReference type="ChEBI" id="CHEBI:16526"/>
        <dbReference type="ChEBI" id="CHEBI:17865"/>
        <dbReference type="ChEBI" id="CHEBI:35121"/>
        <dbReference type="ChEBI" id="CHEBI:57540"/>
        <dbReference type="ChEBI" id="CHEBI:57945"/>
        <dbReference type="EC" id="1.1.1.85"/>
    </reaction>
</comment>
<evidence type="ECO:0000256" key="9">
    <source>
        <dbReference type="ARBA" id="ARBA00022842"/>
    </source>
</evidence>
<dbReference type="AlphaFoldDB" id="A0A077N9D1"/>
<dbReference type="InterPro" id="IPR019818">
    <property type="entry name" value="IsoCit/isopropylmalate_DH_CS"/>
</dbReference>
<evidence type="ECO:0000256" key="12">
    <source>
        <dbReference type="ARBA" id="ARBA00023211"/>
    </source>
</evidence>
<dbReference type="Gene3D" id="3.40.718.10">
    <property type="entry name" value="Isopropylmalate Dehydrogenase"/>
    <property type="match status" value="1"/>
</dbReference>
<dbReference type="FunFam" id="3.40.718.10:FF:000004">
    <property type="entry name" value="3-isopropylmalate dehydrogenase"/>
    <property type="match status" value="1"/>
</dbReference>
<gene>
    <name evidence="15 18" type="primary">leuB</name>
    <name evidence="18" type="ORF">XBP1_520038</name>
</gene>
<comment type="caution">
    <text evidence="18">The sequence shown here is derived from an EMBL/GenBank/DDBJ whole genome shotgun (WGS) entry which is preliminary data.</text>
</comment>
<evidence type="ECO:0000259" key="17">
    <source>
        <dbReference type="SMART" id="SM01329"/>
    </source>
</evidence>
<keyword evidence="11 15" id="KW-0520">NAD</keyword>
<name>A0A077N9D1_XENBV</name>
<evidence type="ECO:0000256" key="2">
    <source>
        <dbReference type="ARBA" id="ARBA00001936"/>
    </source>
</evidence>